<comment type="caution">
    <text evidence="1">The sequence shown here is derived from an EMBL/GenBank/DDBJ whole genome shotgun (WGS) entry which is preliminary data.</text>
</comment>
<accession>A0AAD2HN64</accession>
<dbReference type="AlphaFoldDB" id="A0AAD2HN64"/>
<proteinExistence type="predicted"/>
<reference evidence="1" key="1">
    <citation type="submission" date="2023-11" db="EMBL/GenBank/DDBJ databases">
        <authorList>
            <person name="De Vega J J."/>
            <person name="De Vega J J."/>
        </authorList>
    </citation>
    <scope>NUCLEOTIDE SEQUENCE</scope>
</reference>
<evidence type="ECO:0000313" key="1">
    <source>
        <dbReference type="EMBL" id="CAK5278932.1"/>
    </source>
</evidence>
<protein>
    <submittedName>
        <fullName evidence="1">Uncharacterized protein</fullName>
    </submittedName>
</protein>
<dbReference type="Proteomes" id="UP001295794">
    <property type="component" value="Unassembled WGS sequence"/>
</dbReference>
<evidence type="ECO:0000313" key="2">
    <source>
        <dbReference type="Proteomes" id="UP001295794"/>
    </source>
</evidence>
<keyword evidence="2" id="KW-1185">Reference proteome</keyword>
<name>A0AAD2HN64_9AGAR</name>
<gene>
    <name evidence="1" type="ORF">MYCIT1_LOCUS28644</name>
</gene>
<dbReference type="EMBL" id="CAVNYO010000432">
    <property type="protein sequence ID" value="CAK5278932.1"/>
    <property type="molecule type" value="Genomic_DNA"/>
</dbReference>
<feature type="non-terminal residue" evidence="1">
    <location>
        <position position="1"/>
    </location>
</feature>
<organism evidence="1 2">
    <name type="scientific">Mycena citricolor</name>
    <dbReference type="NCBI Taxonomy" id="2018698"/>
    <lineage>
        <taxon>Eukaryota</taxon>
        <taxon>Fungi</taxon>
        <taxon>Dikarya</taxon>
        <taxon>Basidiomycota</taxon>
        <taxon>Agaricomycotina</taxon>
        <taxon>Agaricomycetes</taxon>
        <taxon>Agaricomycetidae</taxon>
        <taxon>Agaricales</taxon>
        <taxon>Marasmiineae</taxon>
        <taxon>Mycenaceae</taxon>
        <taxon>Mycena</taxon>
    </lineage>
</organism>
<sequence>IASCLASLHPFGFLRTASRMMTTIIFVCPPVVSPTDSCAWASGCSLHHRNPTCSAPTSSLALGSNLAISCCRVGRSAVQLLRADWGMLIGPSSHAVPVHMGRRIYSELVLFHACYWTARHPDSCVRSTGVLSRSIGLL</sequence>